<keyword evidence="2" id="KW-1185">Reference proteome</keyword>
<proteinExistence type="predicted"/>
<organism evidence="1 2">
    <name type="scientific">Aspergillus cavernicola</name>
    <dbReference type="NCBI Taxonomy" id="176166"/>
    <lineage>
        <taxon>Eukaryota</taxon>
        <taxon>Fungi</taxon>
        <taxon>Dikarya</taxon>
        <taxon>Ascomycota</taxon>
        <taxon>Pezizomycotina</taxon>
        <taxon>Eurotiomycetes</taxon>
        <taxon>Eurotiomycetidae</taxon>
        <taxon>Eurotiales</taxon>
        <taxon>Aspergillaceae</taxon>
        <taxon>Aspergillus</taxon>
        <taxon>Aspergillus subgen. Nidulantes</taxon>
    </lineage>
</organism>
<dbReference type="Gene3D" id="3.40.50.720">
    <property type="entry name" value="NAD(P)-binding Rossmann-like Domain"/>
    <property type="match status" value="1"/>
</dbReference>
<sequence>MVSSSGTALLKCDSIIITSLPATTYGRPTDRVKQPMIWTANEIERRYESAGLHAYSLNPGMIASGLQKHVTEDMMKEWSTVSGLQDVLKLPEQGAANAAMIVWAAMAQVLEGGKGGNTSRTVRFLGHWSQAMRLG</sequence>
<gene>
    <name evidence="1" type="ORF">BDW59DRAFT_165305</name>
</gene>
<evidence type="ECO:0000313" key="2">
    <source>
        <dbReference type="Proteomes" id="UP001610335"/>
    </source>
</evidence>
<reference evidence="1 2" key="1">
    <citation type="submission" date="2024-07" db="EMBL/GenBank/DDBJ databases">
        <title>Section-level genome sequencing and comparative genomics of Aspergillus sections Usti and Cavernicolus.</title>
        <authorList>
            <consortium name="Lawrence Berkeley National Laboratory"/>
            <person name="Nybo J.L."/>
            <person name="Vesth T.C."/>
            <person name="Theobald S."/>
            <person name="Frisvad J.C."/>
            <person name="Larsen T.O."/>
            <person name="Kjaerboelling I."/>
            <person name="Rothschild-Mancinelli K."/>
            <person name="Lyhne E.K."/>
            <person name="Kogle M.E."/>
            <person name="Barry K."/>
            <person name="Clum A."/>
            <person name="Na H."/>
            <person name="Ledsgaard L."/>
            <person name="Lin J."/>
            <person name="Lipzen A."/>
            <person name="Kuo A."/>
            <person name="Riley R."/>
            <person name="Mondo S."/>
            <person name="LaButti K."/>
            <person name="Haridas S."/>
            <person name="Pangalinan J."/>
            <person name="Salamov A.A."/>
            <person name="Simmons B.A."/>
            <person name="Magnuson J.K."/>
            <person name="Chen J."/>
            <person name="Drula E."/>
            <person name="Henrissat B."/>
            <person name="Wiebenga A."/>
            <person name="Lubbers R.J."/>
            <person name="Gomes A.C."/>
            <person name="Makela M.R."/>
            <person name="Stajich J."/>
            <person name="Grigoriev I.V."/>
            <person name="Mortensen U.H."/>
            <person name="De vries R.P."/>
            <person name="Baker S.E."/>
            <person name="Andersen M.R."/>
        </authorList>
    </citation>
    <scope>NUCLEOTIDE SEQUENCE [LARGE SCALE GENOMIC DNA]</scope>
    <source>
        <strain evidence="1 2">CBS 600.67</strain>
    </source>
</reference>
<evidence type="ECO:0000313" key="1">
    <source>
        <dbReference type="EMBL" id="KAL2818766.1"/>
    </source>
</evidence>
<evidence type="ECO:0008006" key="3">
    <source>
        <dbReference type="Google" id="ProtNLM"/>
    </source>
</evidence>
<dbReference type="Proteomes" id="UP001610335">
    <property type="component" value="Unassembled WGS sequence"/>
</dbReference>
<accession>A0ABR4HTE4</accession>
<dbReference type="EMBL" id="JBFXLS010000081">
    <property type="protein sequence ID" value="KAL2818766.1"/>
    <property type="molecule type" value="Genomic_DNA"/>
</dbReference>
<protein>
    <recommendedName>
        <fullName evidence="3">NAD(P)-binding protein</fullName>
    </recommendedName>
</protein>
<name>A0ABR4HTE4_9EURO</name>
<comment type="caution">
    <text evidence="1">The sequence shown here is derived from an EMBL/GenBank/DDBJ whole genome shotgun (WGS) entry which is preliminary data.</text>
</comment>